<evidence type="ECO:0000256" key="1">
    <source>
        <dbReference type="SAM" id="MobiDB-lite"/>
    </source>
</evidence>
<dbReference type="Proteomes" id="UP000305654">
    <property type="component" value="Unassembled WGS sequence"/>
</dbReference>
<name>A0A5R9J2C2_9PROT</name>
<gene>
    <name evidence="2" type="ORF">FE263_15015</name>
</gene>
<accession>A0A5R9J2C2</accession>
<feature type="region of interest" description="Disordered" evidence="1">
    <location>
        <begin position="77"/>
        <end position="117"/>
    </location>
</feature>
<proteinExistence type="predicted"/>
<comment type="caution">
    <text evidence="2">The sequence shown here is derived from an EMBL/GenBank/DDBJ whole genome shotgun (WGS) entry which is preliminary data.</text>
</comment>
<feature type="compositionally biased region" description="Polar residues" evidence="1">
    <location>
        <begin position="96"/>
        <end position="110"/>
    </location>
</feature>
<dbReference type="OrthoDB" id="5298690at2"/>
<reference evidence="2 3" key="1">
    <citation type="submission" date="2019-05" db="EMBL/GenBank/DDBJ databases">
        <authorList>
            <person name="Pankratov T."/>
            <person name="Grouzdev D."/>
        </authorList>
    </citation>
    <scope>NUCLEOTIDE SEQUENCE [LARGE SCALE GENOMIC DNA]</scope>
    <source>
        <strain evidence="2 3">KEBCLARHB70R</strain>
    </source>
</reference>
<dbReference type="EMBL" id="VCDI01000005">
    <property type="protein sequence ID" value="TLU71774.1"/>
    <property type="molecule type" value="Genomic_DNA"/>
</dbReference>
<sequence>MDVQTIDQSYQQLQAQSQQTVQALQTLGNKLQVAAQGGDQQAREWLLDLRELALSFRSEQDQVSNLLQALHGFVANQGQMQQSPPPQQGNWGQGPNFTPQPGYSQQQPTYGGQPAGFMGGAAGGAPGGGMIGNFLNSGFGRAIEMGAGFGIGDELINKIF</sequence>
<protein>
    <submittedName>
        <fullName evidence="2">Uncharacterized protein</fullName>
    </submittedName>
</protein>
<organism evidence="2 3">
    <name type="scientific">Lichenicoccus roseus</name>
    <dbReference type="NCBI Taxonomy" id="2683649"/>
    <lineage>
        <taxon>Bacteria</taxon>
        <taxon>Pseudomonadati</taxon>
        <taxon>Pseudomonadota</taxon>
        <taxon>Alphaproteobacteria</taxon>
        <taxon>Acetobacterales</taxon>
        <taxon>Acetobacteraceae</taxon>
        <taxon>Lichenicoccus</taxon>
    </lineage>
</organism>
<dbReference type="RefSeq" id="WP_138326844.1">
    <property type="nucleotide sequence ID" value="NZ_VCDI01000005.1"/>
</dbReference>
<dbReference type="AlphaFoldDB" id="A0A5R9J2C2"/>
<keyword evidence="3" id="KW-1185">Reference proteome</keyword>
<feature type="compositionally biased region" description="Low complexity" evidence="1">
    <location>
        <begin position="77"/>
        <end position="95"/>
    </location>
</feature>
<evidence type="ECO:0000313" key="3">
    <source>
        <dbReference type="Proteomes" id="UP000305654"/>
    </source>
</evidence>
<evidence type="ECO:0000313" key="2">
    <source>
        <dbReference type="EMBL" id="TLU71774.1"/>
    </source>
</evidence>